<sequence length="708" mass="70465">MLVGAVLVVPAAGAAPLADAQRAADVTADAPSALTRATLTADAPSTSITKHVTDDAGILDASSAQSAVDAVSSDTGAALWVVTMKDDSQTADDWAETAWSSSGFGTNDLLLVINAADGSTRSYAFDGSADDSIWSDDMLSRAREDVYRALSDGDYDGAVTAIADVASSGSSDSSGSDSSGSGSAALPIALGAVAIGGATAIFAGTRRRRSASSDQGGNDVLFNRKRGDEAPQGSAPALEDLESQAGAALVTADDSVRAADEELSYAQAQFGLSATDAFTQTLTAAREDLAASFELKKRLDDDVPETPEQQRQMYGEILERCQRAVAAIQAQEKAFTDRRGIEANLPTSIAETRQRADETEQAIRAAQTLLVTLHATYPDSALSSVSGAPNQAGRLVAAGRTALDQAQASVDAGQQATAVEQVRIAQGSIAQAGQLAAQVTGARERLASASADLEAAIASISSDLVDAQRLCSQVPAATLSPLVADAEAAVAEGRAASGPSATGDPLAALDHLARAEAAIDAALAPAREREENDSRARSSLGSRLSRLNSQIDAVTSYITTHRGVVGSSARTALSEATRHATAATSLQSTDPQAALAEVAAGEPLVAQAQALAEADVRGGGGNGFGGGSSSGGGLDLGSLILGGILLGGGRGGYGGWGGPHHDDPFGGGFGGPGGGPFGGGGFGGGGFGGGGGGFGGGGGGFGGGGGRF</sequence>
<proteinExistence type="predicted"/>
<dbReference type="Pfam" id="PF04536">
    <property type="entry name" value="TPM_phosphatase"/>
    <property type="match status" value="1"/>
</dbReference>
<name>A0A0X8JGR1_ACTRD</name>
<dbReference type="KEGG" id="ard:AXF14_03200"/>
<protein>
    <recommendedName>
        <fullName evidence="2">TPM domain-containing protein</fullName>
    </recommendedName>
</protein>
<evidence type="ECO:0000313" key="4">
    <source>
        <dbReference type="Proteomes" id="UP000065220"/>
    </source>
</evidence>
<feature type="domain" description="TPM" evidence="2">
    <location>
        <begin position="52"/>
        <end position="164"/>
    </location>
</feature>
<evidence type="ECO:0000259" key="2">
    <source>
        <dbReference type="Pfam" id="PF04536"/>
    </source>
</evidence>
<feature type="region of interest" description="Disordered" evidence="1">
    <location>
        <begin position="206"/>
        <end position="236"/>
    </location>
</feature>
<dbReference type="STRING" id="111015.AXF14_03200"/>
<gene>
    <name evidence="3" type="ORF">AXF14_03200</name>
</gene>
<keyword evidence="4" id="KW-1185">Reference proteome</keyword>
<dbReference type="InterPro" id="IPR007621">
    <property type="entry name" value="TPM_dom"/>
</dbReference>
<dbReference type="EMBL" id="CP014228">
    <property type="protein sequence ID" value="AMD88394.1"/>
    <property type="molecule type" value="Genomic_DNA"/>
</dbReference>
<dbReference type="Proteomes" id="UP000065220">
    <property type="component" value="Chromosome"/>
</dbReference>
<evidence type="ECO:0000256" key="1">
    <source>
        <dbReference type="SAM" id="MobiDB-lite"/>
    </source>
</evidence>
<accession>A0A0X8JGR1</accession>
<dbReference type="Gene3D" id="3.10.310.50">
    <property type="match status" value="1"/>
</dbReference>
<reference evidence="4" key="1">
    <citation type="submission" date="2016-02" db="EMBL/GenBank/DDBJ databases">
        <authorList>
            <person name="Holder M.E."/>
            <person name="Ajami N.J."/>
            <person name="Petrosino J.F."/>
        </authorList>
    </citation>
    <scope>NUCLEOTIDE SEQUENCE [LARGE SCALE GENOMIC DNA]</scope>
    <source>
        <strain evidence="4">CCUG 36733</strain>
    </source>
</reference>
<feature type="region of interest" description="Disordered" evidence="1">
    <location>
        <begin position="523"/>
        <end position="542"/>
    </location>
</feature>
<organism evidence="3 4">
    <name type="scientific">Actinomyces radicidentis</name>
    <dbReference type="NCBI Taxonomy" id="111015"/>
    <lineage>
        <taxon>Bacteria</taxon>
        <taxon>Bacillati</taxon>
        <taxon>Actinomycetota</taxon>
        <taxon>Actinomycetes</taxon>
        <taxon>Actinomycetales</taxon>
        <taxon>Actinomycetaceae</taxon>
        <taxon>Actinomyces</taxon>
    </lineage>
</organism>
<evidence type="ECO:0000313" key="3">
    <source>
        <dbReference type="EMBL" id="AMD88394.1"/>
    </source>
</evidence>
<dbReference type="AlphaFoldDB" id="A0A0X8JGR1"/>
<feature type="compositionally biased region" description="Basic and acidic residues" evidence="1">
    <location>
        <begin position="526"/>
        <end position="536"/>
    </location>
</feature>